<feature type="binding site" evidence="19">
    <location>
        <position position="31"/>
    </location>
    <ligand>
        <name>Mg(2+)</name>
        <dbReference type="ChEBI" id="CHEBI:18420"/>
        <label>2</label>
    </ligand>
</feature>
<dbReference type="GO" id="GO:0005525">
    <property type="term" value="F:GTP binding"/>
    <property type="evidence" value="ECO:0007669"/>
    <property type="project" value="UniProtKB-KW"/>
</dbReference>
<dbReference type="PANTHER" id="PTHR21327">
    <property type="entry name" value="GTP CYCLOHYDROLASE II-RELATED"/>
    <property type="match status" value="1"/>
</dbReference>
<dbReference type="EC" id="3.5.4.25" evidence="19"/>
<feature type="site" description="Essential for DHBP synthase activity" evidence="19">
    <location>
        <position position="169"/>
    </location>
</feature>
<feature type="binding site" evidence="19">
    <location>
        <position position="272"/>
    </location>
    <ligand>
        <name>Zn(2+)</name>
        <dbReference type="ChEBI" id="CHEBI:29105"/>
        <note>catalytic</note>
    </ligand>
</feature>
<feature type="binding site" evidence="19">
    <location>
        <position position="274"/>
    </location>
    <ligand>
        <name>Zn(2+)</name>
        <dbReference type="ChEBI" id="CHEBI:29105"/>
        <note>catalytic</note>
    </ligand>
</feature>
<dbReference type="InterPro" id="IPR036144">
    <property type="entry name" value="RibA-like_sf"/>
</dbReference>
<organism evidence="21 22">
    <name type="scientific">Candidatus Scatenecus faecavium</name>
    <dbReference type="NCBI Taxonomy" id="2840915"/>
    <lineage>
        <taxon>Bacteria</taxon>
        <taxon>Candidatus Scatenecus</taxon>
    </lineage>
</organism>
<evidence type="ECO:0000256" key="4">
    <source>
        <dbReference type="ARBA" id="ARBA00004853"/>
    </source>
</evidence>
<evidence type="ECO:0000256" key="19">
    <source>
        <dbReference type="HAMAP-Rule" id="MF_01283"/>
    </source>
</evidence>
<comment type="caution">
    <text evidence="21">The sequence shown here is derived from an EMBL/GenBank/DDBJ whole genome shotgun (WGS) entry which is preliminary data.</text>
</comment>
<feature type="binding site" evidence="19">
    <location>
        <position position="277"/>
    </location>
    <ligand>
        <name>GTP</name>
        <dbReference type="ChEBI" id="CHEBI:37565"/>
    </ligand>
</feature>
<dbReference type="GO" id="GO:0030145">
    <property type="term" value="F:manganese ion binding"/>
    <property type="evidence" value="ECO:0007669"/>
    <property type="project" value="UniProtKB-UniRule"/>
</dbReference>
<evidence type="ECO:0000256" key="9">
    <source>
        <dbReference type="ARBA" id="ARBA00022741"/>
    </source>
</evidence>
<dbReference type="CDD" id="cd00641">
    <property type="entry name" value="GTP_cyclohydro2"/>
    <property type="match status" value="1"/>
</dbReference>
<feature type="active site" description="Proton acceptor; for GTP cyclohydrolase activity" evidence="19">
    <location>
        <position position="334"/>
    </location>
</feature>
<keyword evidence="14 19" id="KW-0464">Manganese</keyword>
<feature type="region of interest" description="GTP cyclohydrolase II" evidence="19">
    <location>
        <begin position="207"/>
        <end position="402"/>
    </location>
</feature>
<dbReference type="GO" id="GO:0008686">
    <property type="term" value="F:3,4-dihydroxy-2-butanone-4-phosphate synthase activity"/>
    <property type="evidence" value="ECO:0007669"/>
    <property type="project" value="UniProtKB-UniRule"/>
</dbReference>
<evidence type="ECO:0000256" key="7">
    <source>
        <dbReference type="ARBA" id="ARBA00022619"/>
    </source>
</evidence>
<feature type="domain" description="GTP cyclohydrolase II" evidence="20">
    <location>
        <begin position="213"/>
        <end position="377"/>
    </location>
</feature>
<dbReference type="Gene3D" id="3.40.50.10990">
    <property type="entry name" value="GTP cyclohydrolase II"/>
    <property type="match status" value="1"/>
</dbReference>
<keyword evidence="10 19" id="KW-0378">Hydrolase</keyword>
<evidence type="ECO:0000256" key="8">
    <source>
        <dbReference type="ARBA" id="ARBA00022723"/>
    </source>
</evidence>
<keyword evidence="16 19" id="KW-0511">Multifunctional enzyme</keyword>
<keyword evidence="12 19" id="KW-0460">Magnesium</keyword>
<dbReference type="GO" id="GO:0000287">
    <property type="term" value="F:magnesium ion binding"/>
    <property type="evidence" value="ECO:0007669"/>
    <property type="project" value="UniProtKB-UniRule"/>
</dbReference>
<dbReference type="GO" id="GO:0005829">
    <property type="term" value="C:cytosol"/>
    <property type="evidence" value="ECO:0007669"/>
    <property type="project" value="TreeGrafter"/>
</dbReference>
<feature type="binding site" evidence="19">
    <location>
        <position position="148"/>
    </location>
    <ligand>
        <name>Mg(2+)</name>
        <dbReference type="ChEBI" id="CHEBI:18420"/>
        <label>2</label>
    </ligand>
</feature>
<evidence type="ECO:0000313" key="22">
    <source>
        <dbReference type="Proteomes" id="UP000824139"/>
    </source>
</evidence>
<evidence type="ECO:0000256" key="11">
    <source>
        <dbReference type="ARBA" id="ARBA00022833"/>
    </source>
</evidence>
<dbReference type="InterPro" id="IPR000422">
    <property type="entry name" value="DHBP_synthase_RibB"/>
</dbReference>
<keyword evidence="7 19" id="KW-0686">Riboflavin biosynthesis</keyword>
<dbReference type="EMBL" id="DVJO01000011">
    <property type="protein sequence ID" value="HIS82053.1"/>
    <property type="molecule type" value="Genomic_DNA"/>
</dbReference>
<comment type="catalytic activity">
    <reaction evidence="18 19">
        <text>GTP + 4 H2O = 2,5-diamino-6-hydroxy-4-(5-phosphoribosylamino)-pyrimidine + formate + 2 phosphate + 3 H(+)</text>
        <dbReference type="Rhea" id="RHEA:23704"/>
        <dbReference type="ChEBI" id="CHEBI:15377"/>
        <dbReference type="ChEBI" id="CHEBI:15378"/>
        <dbReference type="ChEBI" id="CHEBI:15740"/>
        <dbReference type="ChEBI" id="CHEBI:37565"/>
        <dbReference type="ChEBI" id="CHEBI:43474"/>
        <dbReference type="ChEBI" id="CHEBI:58614"/>
        <dbReference type="EC" id="3.5.4.25"/>
    </reaction>
</comment>
<gene>
    <name evidence="19" type="primary">ribBA</name>
    <name evidence="21" type="ORF">IAD41_00370</name>
</gene>
<evidence type="ECO:0000313" key="21">
    <source>
        <dbReference type="EMBL" id="HIS82053.1"/>
    </source>
</evidence>
<dbReference type="GO" id="GO:0009231">
    <property type="term" value="P:riboflavin biosynthetic process"/>
    <property type="evidence" value="ECO:0007669"/>
    <property type="project" value="UniProtKB-UniRule"/>
</dbReference>
<comment type="pathway">
    <text evidence="5 19">Cofactor biosynthesis; riboflavin biosynthesis; 2-hydroxy-3-oxobutyl phosphate from D-ribulose 5-phosphate: step 1/1.</text>
</comment>
<keyword evidence="11 19" id="KW-0862">Zinc</keyword>
<comment type="catalytic activity">
    <reaction evidence="1 19">
        <text>D-ribulose 5-phosphate = (2S)-2-hydroxy-3-oxobutyl phosphate + formate + H(+)</text>
        <dbReference type="Rhea" id="RHEA:18457"/>
        <dbReference type="ChEBI" id="CHEBI:15378"/>
        <dbReference type="ChEBI" id="CHEBI:15740"/>
        <dbReference type="ChEBI" id="CHEBI:58121"/>
        <dbReference type="ChEBI" id="CHEBI:58830"/>
        <dbReference type="EC" id="4.1.99.12"/>
    </reaction>
</comment>
<evidence type="ECO:0000256" key="10">
    <source>
        <dbReference type="ARBA" id="ARBA00022801"/>
    </source>
</evidence>
<dbReference type="PANTHER" id="PTHR21327:SF18">
    <property type="entry name" value="3,4-DIHYDROXY-2-BUTANONE 4-PHOSPHATE SYNTHASE"/>
    <property type="match status" value="1"/>
</dbReference>
<dbReference type="GO" id="GO:0003935">
    <property type="term" value="F:GTP cyclohydrolase II activity"/>
    <property type="evidence" value="ECO:0007669"/>
    <property type="project" value="UniProtKB-UniRule"/>
</dbReference>
<protein>
    <recommendedName>
        <fullName evidence="19">Riboflavin biosynthesis protein RibBA</fullName>
    </recommendedName>
    <domain>
        <recommendedName>
            <fullName evidence="19">3,4-dihydroxy-2-butanone 4-phosphate synthase</fullName>
            <shortName evidence="19">DHBP synthase</shortName>
            <ecNumber evidence="19">4.1.99.12</ecNumber>
        </recommendedName>
    </domain>
    <domain>
        <recommendedName>
            <fullName evidence="19">GTP cyclohydrolase-2</fullName>
            <ecNumber evidence="19">3.5.4.25</ecNumber>
        </recommendedName>
        <alternativeName>
            <fullName evidence="19">GTP cyclohydrolase II</fullName>
        </alternativeName>
    </domain>
</protein>
<dbReference type="FunFam" id="3.90.870.10:FF:000001">
    <property type="entry name" value="Riboflavin biosynthesis protein RibBA"/>
    <property type="match status" value="1"/>
</dbReference>
<comment type="pathway">
    <text evidence="4 19">Cofactor biosynthesis; riboflavin biosynthesis; 5-amino-6-(D-ribitylamino)uracil from GTP: step 1/4.</text>
</comment>
<dbReference type="FunFam" id="3.40.50.10990:FF:000001">
    <property type="entry name" value="Riboflavin biosynthesis protein RibBA"/>
    <property type="match status" value="1"/>
</dbReference>
<dbReference type="Proteomes" id="UP000824139">
    <property type="component" value="Unassembled WGS sequence"/>
</dbReference>
<dbReference type="HAMAP" id="MF_01283">
    <property type="entry name" value="RibBA"/>
    <property type="match status" value="1"/>
</dbReference>
<evidence type="ECO:0000256" key="12">
    <source>
        <dbReference type="ARBA" id="ARBA00022842"/>
    </source>
</evidence>
<feature type="binding site" evidence="19">
    <location>
        <position position="35"/>
    </location>
    <ligand>
        <name>D-ribulose 5-phosphate</name>
        <dbReference type="ChEBI" id="CHEBI:58121"/>
    </ligand>
</feature>
<dbReference type="InterPro" id="IPR016299">
    <property type="entry name" value="Riboflavin_synth_RibBA"/>
</dbReference>
<dbReference type="AlphaFoldDB" id="A0A9D1FU95"/>
<feature type="binding site" evidence="19">
    <location>
        <position position="357"/>
    </location>
    <ligand>
        <name>GTP</name>
        <dbReference type="ChEBI" id="CHEBI:37565"/>
    </ligand>
</feature>
<evidence type="ECO:0000256" key="15">
    <source>
        <dbReference type="ARBA" id="ARBA00023239"/>
    </source>
</evidence>
<dbReference type="Gene3D" id="3.90.870.10">
    <property type="entry name" value="DHBP synthase"/>
    <property type="match status" value="1"/>
</dbReference>
<proteinExistence type="inferred from homology"/>
<evidence type="ECO:0000256" key="3">
    <source>
        <dbReference type="ARBA" id="ARBA00002284"/>
    </source>
</evidence>
<feature type="binding site" evidence="19">
    <location>
        <position position="169"/>
    </location>
    <ligand>
        <name>D-ribulose 5-phosphate</name>
        <dbReference type="ChEBI" id="CHEBI:58121"/>
    </ligand>
</feature>
<feature type="binding site" evidence="19">
    <location>
        <begin position="30"/>
        <end position="31"/>
    </location>
    <ligand>
        <name>D-ribulose 5-phosphate</name>
        <dbReference type="ChEBI" id="CHEBI:58121"/>
    </ligand>
</feature>
<dbReference type="GO" id="GO:0008270">
    <property type="term" value="F:zinc ion binding"/>
    <property type="evidence" value="ECO:0007669"/>
    <property type="project" value="UniProtKB-UniRule"/>
</dbReference>
<evidence type="ECO:0000256" key="2">
    <source>
        <dbReference type="ARBA" id="ARBA00001936"/>
    </source>
</evidence>
<feature type="binding site" evidence="19">
    <location>
        <begin position="300"/>
        <end position="302"/>
    </location>
    <ligand>
        <name>GTP</name>
        <dbReference type="ChEBI" id="CHEBI:37565"/>
    </ligand>
</feature>
<feature type="site" description="Essential for DHBP synthase activity" evidence="19">
    <location>
        <position position="131"/>
    </location>
</feature>
<evidence type="ECO:0000256" key="17">
    <source>
        <dbReference type="ARBA" id="ARBA00043932"/>
    </source>
</evidence>
<feature type="binding site" evidence="19">
    <location>
        <begin position="256"/>
        <end position="260"/>
    </location>
    <ligand>
        <name>GTP</name>
        <dbReference type="ChEBI" id="CHEBI:37565"/>
    </ligand>
</feature>
<comment type="similarity">
    <text evidence="6 19">In the N-terminal section; belongs to the DHBP synthase family.</text>
</comment>
<reference evidence="21" key="2">
    <citation type="journal article" date="2021" name="PeerJ">
        <title>Extensive microbial diversity within the chicken gut microbiome revealed by metagenomics and culture.</title>
        <authorList>
            <person name="Gilroy R."/>
            <person name="Ravi A."/>
            <person name="Getino M."/>
            <person name="Pursley I."/>
            <person name="Horton D.L."/>
            <person name="Alikhan N.F."/>
            <person name="Baker D."/>
            <person name="Gharbi K."/>
            <person name="Hall N."/>
            <person name="Watson M."/>
            <person name="Adriaenssens E.M."/>
            <person name="Foster-Nyarko E."/>
            <person name="Jarju S."/>
            <person name="Secka A."/>
            <person name="Antonio M."/>
            <person name="Oren A."/>
            <person name="Chaudhuri R.R."/>
            <person name="La Ragione R."/>
            <person name="Hildebrand F."/>
            <person name="Pallen M.J."/>
        </authorList>
    </citation>
    <scope>NUCLEOTIDE SEQUENCE</scope>
    <source>
        <strain evidence="21">CHK152-2994</strain>
    </source>
</reference>
<dbReference type="HAMAP" id="MF_00180">
    <property type="entry name" value="RibB"/>
    <property type="match status" value="1"/>
</dbReference>
<dbReference type="InterPro" id="IPR017945">
    <property type="entry name" value="DHBP_synth_RibB-like_a/b_dom"/>
</dbReference>
<comment type="function">
    <text evidence="17 19">Catalyzes the conversion of GTP to 2,5-diamino-6-ribosylamino-4(3H)-pyrimidinone 5'-phosphate (DARP), formate and pyrophosphate.</text>
</comment>
<keyword evidence="15 19" id="KW-0456">Lyase</keyword>
<dbReference type="EC" id="4.1.99.12" evidence="19"/>
<feature type="active site" description="Nucleophile; for GTP cyclohydrolase activity" evidence="19">
    <location>
        <position position="336"/>
    </location>
</feature>
<dbReference type="SUPFAM" id="SSF55821">
    <property type="entry name" value="YrdC/RibB"/>
    <property type="match status" value="1"/>
</dbReference>
<accession>A0A9D1FU95</accession>
<dbReference type="Pfam" id="PF00925">
    <property type="entry name" value="GTP_cyclohydro2"/>
    <property type="match status" value="1"/>
</dbReference>
<dbReference type="NCBIfam" id="NF001591">
    <property type="entry name" value="PRK00393.1"/>
    <property type="match status" value="1"/>
</dbReference>
<dbReference type="Pfam" id="PF00926">
    <property type="entry name" value="DHBP_synthase"/>
    <property type="match status" value="1"/>
</dbReference>
<keyword evidence="13 19" id="KW-0342">GTP-binding</keyword>
<dbReference type="NCBIfam" id="TIGR00506">
    <property type="entry name" value="ribB"/>
    <property type="match status" value="1"/>
</dbReference>
<evidence type="ECO:0000256" key="5">
    <source>
        <dbReference type="ARBA" id="ARBA00004904"/>
    </source>
</evidence>
<dbReference type="InterPro" id="IPR032677">
    <property type="entry name" value="GTP_cyclohydro_II"/>
</dbReference>
<evidence type="ECO:0000256" key="18">
    <source>
        <dbReference type="ARBA" id="ARBA00049295"/>
    </source>
</evidence>
<sequence>MEDFKFNTIEEAIEDFKNGKMIIVADDEDRENEGDLICSGQMVTPEIIKFMAENAKGLICLAISPELAEKLDLPQMVEQNTEGMKTAFTVSIDAAEKYGVTTGISAFDRAKTIEVALAPDAVPSDLRRPGHLFPCTARKGGVLQRTGHTEAVVDLAKLAGHIPAGPMCEIMGADGHMAKRDELYAFAQKHGIKFISVAELIAYRLKHEKVVTREAEAHLPTQFGEFEIYGYVNHLTGQESVALVKDDGSDKIPLVRVHSECLTGDIFHSLKCDCNYQLHSAMEMINKYGKGAVVYMKGHEGRGIGIVNKIKAYHLQECGQDTVEANISLGFKPDLRDYGMGAQIIADLGFNNFNLITNNPKKIIALKGYGLTINDVVKLSPEINSYNEKYMNTKRDKMHHMF</sequence>
<comment type="cofactor">
    <cofactor evidence="2">
        <name>Mn(2+)</name>
        <dbReference type="ChEBI" id="CHEBI:29035"/>
    </cofactor>
</comment>
<comment type="similarity">
    <text evidence="19">In the C-terminal section; belongs to the GTP cyclohydrolase II family.</text>
</comment>
<evidence type="ECO:0000256" key="14">
    <source>
        <dbReference type="ARBA" id="ARBA00023211"/>
    </source>
</evidence>
<reference evidence="21" key="1">
    <citation type="submission" date="2020-10" db="EMBL/GenBank/DDBJ databases">
        <authorList>
            <person name="Gilroy R."/>
        </authorList>
    </citation>
    <scope>NUCLEOTIDE SEQUENCE</scope>
    <source>
        <strain evidence="21">CHK152-2994</strain>
    </source>
</reference>
<evidence type="ECO:0000256" key="16">
    <source>
        <dbReference type="ARBA" id="ARBA00023268"/>
    </source>
</evidence>
<keyword evidence="8 19" id="KW-0479">Metal-binding</keyword>
<feature type="binding site" evidence="19">
    <location>
        <position position="362"/>
    </location>
    <ligand>
        <name>GTP</name>
        <dbReference type="ChEBI" id="CHEBI:37565"/>
    </ligand>
</feature>
<dbReference type="SUPFAM" id="SSF142695">
    <property type="entry name" value="RibA-like"/>
    <property type="match status" value="1"/>
</dbReference>
<feature type="binding site" evidence="19">
    <location>
        <position position="31"/>
    </location>
    <ligand>
        <name>Mg(2+)</name>
        <dbReference type="ChEBI" id="CHEBI:18420"/>
        <label>1</label>
    </ligand>
</feature>
<dbReference type="NCBIfam" id="TIGR00505">
    <property type="entry name" value="ribA"/>
    <property type="match status" value="1"/>
</dbReference>
<feature type="binding site" evidence="19">
    <location>
        <position position="261"/>
    </location>
    <ligand>
        <name>Zn(2+)</name>
        <dbReference type="ChEBI" id="CHEBI:29105"/>
        <note>catalytic</note>
    </ligand>
</feature>
<comment type="cofactor">
    <cofactor evidence="19">
        <name>Zn(2+)</name>
        <dbReference type="ChEBI" id="CHEBI:29105"/>
    </cofactor>
    <text evidence="19">Binds 1 zinc ion per subunit.</text>
</comment>
<evidence type="ECO:0000256" key="1">
    <source>
        <dbReference type="ARBA" id="ARBA00000141"/>
    </source>
</evidence>
<comment type="cofactor">
    <cofactor evidence="19">
        <name>Mg(2+)</name>
        <dbReference type="ChEBI" id="CHEBI:18420"/>
    </cofactor>
    <cofactor evidence="19">
        <name>Mn(2+)</name>
        <dbReference type="ChEBI" id="CHEBI:29035"/>
    </cofactor>
    <text evidence="19">Binds 2 divalent metal cations per subunit. Magnesium or manganese.</text>
</comment>
<keyword evidence="9 19" id="KW-0547">Nucleotide-binding</keyword>
<name>A0A9D1FU95_9BACT</name>
<dbReference type="NCBIfam" id="NF006803">
    <property type="entry name" value="PRK09311.1"/>
    <property type="match status" value="1"/>
</dbReference>
<feature type="binding site" evidence="19">
    <location>
        <position position="322"/>
    </location>
    <ligand>
        <name>GTP</name>
        <dbReference type="ChEBI" id="CHEBI:37565"/>
    </ligand>
</feature>
<dbReference type="InterPro" id="IPR000926">
    <property type="entry name" value="RibA"/>
</dbReference>
<evidence type="ECO:0000256" key="13">
    <source>
        <dbReference type="ARBA" id="ARBA00023134"/>
    </source>
</evidence>
<feature type="region of interest" description="DHBP synthase" evidence="19">
    <location>
        <begin position="1"/>
        <end position="206"/>
    </location>
</feature>
<evidence type="ECO:0000259" key="20">
    <source>
        <dbReference type="Pfam" id="PF00925"/>
    </source>
</evidence>
<comment type="function">
    <text evidence="3 19">Catalyzes the conversion of D-ribulose 5-phosphate to formate and 3,4-dihydroxy-2-butanone 4-phosphate.</text>
</comment>
<feature type="binding site" evidence="19">
    <location>
        <begin position="145"/>
        <end position="149"/>
    </location>
    <ligand>
        <name>D-ribulose 5-phosphate</name>
        <dbReference type="ChEBI" id="CHEBI:58121"/>
    </ligand>
</feature>
<dbReference type="PIRSF" id="PIRSF001259">
    <property type="entry name" value="RibA"/>
    <property type="match status" value="1"/>
</dbReference>
<evidence type="ECO:0000256" key="6">
    <source>
        <dbReference type="ARBA" id="ARBA00005520"/>
    </source>
</evidence>